<accession>A0A926HV70</accession>
<dbReference type="AlphaFoldDB" id="A0A926HV70"/>
<evidence type="ECO:0000313" key="2">
    <source>
        <dbReference type="Proteomes" id="UP000620366"/>
    </source>
</evidence>
<proteinExistence type="predicted"/>
<comment type="caution">
    <text evidence="1">The sequence shown here is derived from an EMBL/GenBank/DDBJ whole genome shotgun (WGS) entry which is preliminary data.</text>
</comment>
<keyword evidence="2" id="KW-1185">Reference proteome</keyword>
<gene>
    <name evidence="1" type="ORF">H8695_06285</name>
</gene>
<protein>
    <submittedName>
        <fullName evidence="1">Uncharacterized protein</fullName>
    </submittedName>
</protein>
<sequence length="76" mass="8610">MKELLQILTEITGCSFISDLRTRPIAARLAQTVDNVADDDYSPGEWSYALSYITGNNLSFHSVEEAKNYIRHMKSL</sequence>
<evidence type="ECO:0000313" key="1">
    <source>
        <dbReference type="EMBL" id="MBC8536301.1"/>
    </source>
</evidence>
<dbReference type="Proteomes" id="UP000620366">
    <property type="component" value="Unassembled WGS sequence"/>
</dbReference>
<name>A0A926HV70_9FIRM</name>
<dbReference type="EMBL" id="JACRSP010000002">
    <property type="protein sequence ID" value="MBC8536301.1"/>
    <property type="molecule type" value="Genomic_DNA"/>
</dbReference>
<organism evidence="1 2">
    <name type="scientific">Feifania hominis</name>
    <dbReference type="NCBI Taxonomy" id="2763660"/>
    <lineage>
        <taxon>Bacteria</taxon>
        <taxon>Bacillati</taxon>
        <taxon>Bacillota</taxon>
        <taxon>Clostridia</taxon>
        <taxon>Eubacteriales</taxon>
        <taxon>Feifaniaceae</taxon>
        <taxon>Feifania</taxon>
    </lineage>
</organism>
<dbReference type="RefSeq" id="WP_249300059.1">
    <property type="nucleotide sequence ID" value="NZ_JACRSP010000002.1"/>
</dbReference>
<reference evidence="1" key="1">
    <citation type="submission" date="2020-08" db="EMBL/GenBank/DDBJ databases">
        <title>Genome public.</title>
        <authorList>
            <person name="Liu C."/>
            <person name="Sun Q."/>
        </authorList>
    </citation>
    <scope>NUCLEOTIDE SEQUENCE</scope>
    <source>
        <strain evidence="1">BX7</strain>
    </source>
</reference>